<accession>A0A2T0FJU7</accession>
<dbReference type="GeneID" id="36516617"/>
<name>A0A2T0FJU7_9ASCO</name>
<evidence type="ECO:0000256" key="1">
    <source>
        <dbReference type="ARBA" id="ARBA00007198"/>
    </source>
</evidence>
<dbReference type="AlphaFoldDB" id="A0A2T0FJU7"/>
<sequence>MTTIYHNPKCSTSRNTLAMIRNTGEEPAIILYLEAPPTKAQLQELLAKMQISPRGLLRTKADPYVSLGLREDKFTDNQLIDYMVEHPILIERPVVVTSKGAVLCRPAERVLEILPNPQKGEFRKENGDLVVDSNGKCITPKV</sequence>
<dbReference type="EMBL" id="NDIQ01000021">
    <property type="protein sequence ID" value="PRT55249.1"/>
    <property type="molecule type" value="Genomic_DNA"/>
</dbReference>
<dbReference type="InterPro" id="IPR006660">
    <property type="entry name" value="Arsenate_reductase-like"/>
</dbReference>
<evidence type="ECO:0000256" key="2">
    <source>
        <dbReference type="ARBA" id="ARBA00023002"/>
    </source>
</evidence>
<dbReference type="Pfam" id="PF03960">
    <property type="entry name" value="ArsC"/>
    <property type="match status" value="1"/>
</dbReference>
<dbReference type="RefSeq" id="XP_024665194.1">
    <property type="nucleotide sequence ID" value="XM_024809426.1"/>
</dbReference>
<evidence type="ECO:0000256" key="3">
    <source>
        <dbReference type="ARBA" id="ARBA00038969"/>
    </source>
</evidence>
<reference evidence="4 5" key="1">
    <citation type="submission" date="2017-04" db="EMBL/GenBank/DDBJ databases">
        <title>Genome sequencing of [Candida] sorbophila.</title>
        <authorList>
            <person name="Ahn J.O."/>
        </authorList>
    </citation>
    <scope>NUCLEOTIDE SEQUENCE [LARGE SCALE GENOMIC DNA]</scope>
    <source>
        <strain evidence="4 5">DS02</strain>
    </source>
</reference>
<keyword evidence="2" id="KW-0560">Oxidoreductase</keyword>
<protein>
    <recommendedName>
        <fullName evidence="3">arsenate reductase (glutathione/glutaredoxin)</fullName>
        <ecNumber evidence="3">1.20.4.1</ecNumber>
    </recommendedName>
</protein>
<dbReference type="Gene3D" id="3.40.30.10">
    <property type="entry name" value="Glutaredoxin"/>
    <property type="match status" value="1"/>
</dbReference>
<proteinExistence type="inferred from homology"/>
<dbReference type="NCBIfam" id="TIGR00014">
    <property type="entry name" value="arsC"/>
    <property type="match status" value="1"/>
</dbReference>
<evidence type="ECO:0000313" key="5">
    <source>
        <dbReference type="Proteomes" id="UP000238350"/>
    </source>
</evidence>
<dbReference type="PANTHER" id="PTHR30041:SF5">
    <property type="entry name" value="ARSENATE REDUCTASE-RELATED"/>
    <property type="match status" value="1"/>
</dbReference>
<keyword evidence="5" id="KW-1185">Reference proteome</keyword>
<comment type="similarity">
    <text evidence="1">Belongs to the ArsC family.</text>
</comment>
<gene>
    <name evidence="4" type="ORF">B9G98_02869</name>
</gene>
<dbReference type="OrthoDB" id="59229at2759"/>
<dbReference type="InterPro" id="IPR006659">
    <property type="entry name" value="Arsenate_reductase"/>
</dbReference>
<evidence type="ECO:0000313" key="4">
    <source>
        <dbReference type="EMBL" id="PRT55249.1"/>
    </source>
</evidence>
<dbReference type="EC" id="1.20.4.1" evidence="3"/>
<organism evidence="4 5">
    <name type="scientific">Wickerhamiella sorbophila</name>
    <dbReference type="NCBI Taxonomy" id="45607"/>
    <lineage>
        <taxon>Eukaryota</taxon>
        <taxon>Fungi</taxon>
        <taxon>Dikarya</taxon>
        <taxon>Ascomycota</taxon>
        <taxon>Saccharomycotina</taxon>
        <taxon>Dipodascomycetes</taxon>
        <taxon>Dipodascales</taxon>
        <taxon>Trichomonascaceae</taxon>
        <taxon>Wickerhamiella</taxon>
    </lineage>
</organism>
<dbReference type="Proteomes" id="UP000238350">
    <property type="component" value="Unassembled WGS sequence"/>
</dbReference>
<dbReference type="InterPro" id="IPR036249">
    <property type="entry name" value="Thioredoxin-like_sf"/>
</dbReference>
<dbReference type="SUPFAM" id="SSF52833">
    <property type="entry name" value="Thioredoxin-like"/>
    <property type="match status" value="1"/>
</dbReference>
<dbReference type="GO" id="GO:0046685">
    <property type="term" value="P:response to arsenic-containing substance"/>
    <property type="evidence" value="ECO:0007669"/>
    <property type="project" value="TreeGrafter"/>
</dbReference>
<dbReference type="PANTHER" id="PTHR30041">
    <property type="entry name" value="ARSENATE REDUCTASE"/>
    <property type="match status" value="1"/>
</dbReference>
<dbReference type="CDD" id="cd03034">
    <property type="entry name" value="ArsC_ArsC"/>
    <property type="match status" value="1"/>
</dbReference>
<dbReference type="PROSITE" id="PS51353">
    <property type="entry name" value="ARSC"/>
    <property type="match status" value="1"/>
</dbReference>
<comment type="caution">
    <text evidence="4">The sequence shown here is derived from an EMBL/GenBank/DDBJ whole genome shotgun (WGS) entry which is preliminary data.</text>
</comment>
<dbReference type="GO" id="GO:0008794">
    <property type="term" value="F:arsenate reductase (glutaredoxin) activity"/>
    <property type="evidence" value="ECO:0007669"/>
    <property type="project" value="UniProtKB-EC"/>
</dbReference>